<feature type="region of interest" description="Disordered" evidence="9">
    <location>
        <begin position="741"/>
        <end position="947"/>
    </location>
</feature>
<evidence type="ECO:0000256" key="5">
    <source>
        <dbReference type="ARBA" id="ARBA00022737"/>
    </source>
</evidence>
<dbReference type="PROSITE" id="PS00330">
    <property type="entry name" value="HEMOLYSIN_CALCIUM"/>
    <property type="match status" value="14"/>
</dbReference>
<feature type="compositionally biased region" description="Gly residues" evidence="9">
    <location>
        <begin position="754"/>
        <end position="764"/>
    </location>
</feature>
<dbReference type="InterPro" id="IPR018511">
    <property type="entry name" value="Hemolysin-typ_Ca-bd_CS"/>
</dbReference>
<dbReference type="Gene3D" id="2.150.10.10">
    <property type="entry name" value="Serralysin-like metalloprotease, C-terminal"/>
    <property type="match status" value="12"/>
</dbReference>
<feature type="compositionally biased region" description="Gly residues" evidence="9">
    <location>
        <begin position="1953"/>
        <end position="1966"/>
    </location>
</feature>
<dbReference type="InterPro" id="IPR010566">
    <property type="entry name" value="Haemolys_ca-bd"/>
</dbReference>
<dbReference type="Gene3D" id="2.60.40.10">
    <property type="entry name" value="Immunoglobulins"/>
    <property type="match status" value="1"/>
</dbReference>
<keyword evidence="7" id="KW-0843">Virulence</keyword>
<gene>
    <name evidence="11" type="ORF">EPA99_06535</name>
</gene>
<dbReference type="SUPFAM" id="SSF51120">
    <property type="entry name" value="beta-Roll"/>
    <property type="match status" value="13"/>
</dbReference>
<dbReference type="InterPro" id="IPR015919">
    <property type="entry name" value="Cadherin-like_sf"/>
</dbReference>
<evidence type="ECO:0000259" key="10">
    <source>
        <dbReference type="SMART" id="SM00736"/>
    </source>
</evidence>
<protein>
    <recommendedName>
        <fullName evidence="10">Dystroglycan-type cadherin-like domain-containing protein</fullName>
    </recommendedName>
</protein>
<dbReference type="Proteomes" id="UP000289784">
    <property type="component" value="Unassembled WGS sequence"/>
</dbReference>
<dbReference type="PRINTS" id="PR00313">
    <property type="entry name" value="CABNDNGRPT"/>
</dbReference>
<feature type="compositionally biased region" description="Gly residues" evidence="9">
    <location>
        <begin position="882"/>
        <end position="891"/>
    </location>
</feature>
<name>A0A4Q1JZM7_9GAMM</name>
<dbReference type="GO" id="GO:0016020">
    <property type="term" value="C:membrane"/>
    <property type="evidence" value="ECO:0007669"/>
    <property type="project" value="UniProtKB-SubCell"/>
</dbReference>
<dbReference type="Pfam" id="PF00353">
    <property type="entry name" value="HemolysinCabind"/>
    <property type="match status" value="23"/>
</dbReference>
<keyword evidence="3" id="KW-0964">Secreted</keyword>
<dbReference type="InterPro" id="IPR050557">
    <property type="entry name" value="RTX_toxin/Mannuronan_C5-epim"/>
</dbReference>
<keyword evidence="8" id="KW-0472">Membrane</keyword>
<dbReference type="GO" id="GO:0005509">
    <property type="term" value="F:calcium ion binding"/>
    <property type="evidence" value="ECO:0007669"/>
    <property type="project" value="InterPro"/>
</dbReference>
<feature type="compositionally biased region" description="Acidic residues" evidence="9">
    <location>
        <begin position="790"/>
        <end position="805"/>
    </location>
</feature>
<feature type="compositionally biased region" description="Acidic residues" evidence="9">
    <location>
        <begin position="839"/>
        <end position="851"/>
    </location>
</feature>
<evidence type="ECO:0000256" key="9">
    <source>
        <dbReference type="SAM" id="MobiDB-lite"/>
    </source>
</evidence>
<evidence type="ECO:0000256" key="3">
    <source>
        <dbReference type="ARBA" id="ARBA00022525"/>
    </source>
</evidence>
<evidence type="ECO:0000256" key="6">
    <source>
        <dbReference type="ARBA" id="ARBA00022837"/>
    </source>
</evidence>
<feature type="domain" description="Dystroglycan-type cadherin-like" evidence="10">
    <location>
        <begin position="1754"/>
        <end position="1847"/>
    </location>
</feature>
<dbReference type="GO" id="GO:0090729">
    <property type="term" value="F:toxin activity"/>
    <property type="evidence" value="ECO:0007669"/>
    <property type="project" value="UniProtKB-KW"/>
</dbReference>
<dbReference type="Gene3D" id="2.160.20.160">
    <property type="match status" value="1"/>
</dbReference>
<dbReference type="Pfam" id="PF06594">
    <property type="entry name" value="HCBP_related"/>
    <property type="match status" value="1"/>
</dbReference>
<dbReference type="PRINTS" id="PR01488">
    <property type="entry name" value="RTXTOXINA"/>
</dbReference>
<dbReference type="SUPFAM" id="SSF49313">
    <property type="entry name" value="Cadherin-like"/>
    <property type="match status" value="1"/>
</dbReference>
<feature type="compositionally biased region" description="Basic and acidic residues" evidence="9">
    <location>
        <begin position="1985"/>
        <end position="1996"/>
    </location>
</feature>
<dbReference type="InterPro" id="IPR006644">
    <property type="entry name" value="Cadg"/>
</dbReference>
<evidence type="ECO:0000256" key="1">
    <source>
        <dbReference type="ARBA" id="ARBA00004370"/>
    </source>
</evidence>
<dbReference type="SMART" id="SM00736">
    <property type="entry name" value="CADG"/>
    <property type="match status" value="1"/>
</dbReference>
<evidence type="ECO:0000256" key="8">
    <source>
        <dbReference type="ARBA" id="ARBA00023136"/>
    </source>
</evidence>
<dbReference type="InterPro" id="IPR011049">
    <property type="entry name" value="Serralysin-like_metalloprot_C"/>
</dbReference>
<reference evidence="11 12" key="1">
    <citation type="submission" date="2019-01" db="EMBL/GenBank/DDBJ databases">
        <title>Pseudoxanthomonas composti sp. nov., isolated from compost.</title>
        <authorList>
            <person name="Yang G."/>
        </authorList>
    </citation>
    <scope>NUCLEOTIDE SEQUENCE [LARGE SCALE GENOMIC DNA]</scope>
    <source>
        <strain evidence="11 12">GSS15</strain>
    </source>
</reference>
<comment type="subcellular location">
    <subcellularLocation>
        <location evidence="1">Membrane</location>
    </subcellularLocation>
    <subcellularLocation>
        <location evidence="2">Secreted</location>
    </subcellularLocation>
</comment>
<comment type="caution">
    <text evidence="11">The sequence shown here is derived from an EMBL/GenBank/DDBJ whole genome shotgun (WGS) entry which is preliminary data.</text>
</comment>
<dbReference type="Pfam" id="PF05345">
    <property type="entry name" value="He_PIG"/>
    <property type="match status" value="1"/>
</dbReference>
<evidence type="ECO:0000256" key="2">
    <source>
        <dbReference type="ARBA" id="ARBA00004613"/>
    </source>
</evidence>
<feature type="region of interest" description="Disordered" evidence="9">
    <location>
        <begin position="2276"/>
        <end position="2297"/>
    </location>
</feature>
<organism evidence="11 12">
    <name type="scientific">Pseudoxanthomonas composti</name>
    <dbReference type="NCBI Taxonomy" id="2137479"/>
    <lineage>
        <taxon>Bacteria</taxon>
        <taxon>Pseudomonadati</taxon>
        <taxon>Pseudomonadota</taxon>
        <taxon>Gammaproteobacteria</taxon>
        <taxon>Lysobacterales</taxon>
        <taxon>Lysobacteraceae</taxon>
        <taxon>Pseudoxanthomonas</taxon>
    </lineage>
</organism>
<keyword evidence="4" id="KW-0800">Toxin</keyword>
<evidence type="ECO:0000313" key="12">
    <source>
        <dbReference type="Proteomes" id="UP000289784"/>
    </source>
</evidence>
<dbReference type="EMBL" id="SAWZ01000002">
    <property type="protein sequence ID" value="RXR07552.1"/>
    <property type="molecule type" value="Genomic_DNA"/>
</dbReference>
<evidence type="ECO:0000256" key="4">
    <source>
        <dbReference type="ARBA" id="ARBA00022656"/>
    </source>
</evidence>
<dbReference type="PANTHER" id="PTHR38340:SF1">
    <property type="entry name" value="S-LAYER PROTEIN"/>
    <property type="match status" value="1"/>
</dbReference>
<dbReference type="InterPro" id="IPR013783">
    <property type="entry name" value="Ig-like_fold"/>
</dbReference>
<keyword evidence="5" id="KW-0677">Repeat</keyword>
<dbReference type="GO" id="GO:0005576">
    <property type="term" value="C:extracellular region"/>
    <property type="evidence" value="ECO:0007669"/>
    <property type="project" value="UniProtKB-SubCell"/>
</dbReference>
<dbReference type="InterPro" id="IPR001343">
    <property type="entry name" value="Hemolysn_Ca-bd"/>
</dbReference>
<sequence>MSDGASGEELGISSENLELLAKATGEITKNYHDAMRAAREEILGGRDQYEAIREAIIKQKQFEMMEFERLQRLIAGKPANEIALKALSGLRAQSVKEWNILNGNQIDAEAAINQYLKENEDNYSKFIPRAKFSSALKFVGNADTAYKLASAVMDQNGEQLVKEIAGLVFGAAGALLATAFAPMLGITGVAAGVFIGVISFVASIIPDITKDDPAWRYLGGLADSLLGKDSKISVGPGSYFNFGTYEDNQLTGSSSSSNFLMGGAGNDLIWVTNGDYNFIDGGEGNDELSGWIGVDHLVGGNGNDTLVGEAGSDRLEGGEGFDDYQFFSKDFESDGSVDIISDSDGLGKLTFNGSEISGSSVGSGVRYASLGAWESADGEFRIWKSEGVGVSLYFLHKKTHATIVVEKWKQGDLGITLPEHPDSPNLEGITLVGTNGSDYLNASSGSPGTVHVSGGDDRDMILGRDNSDGDTLNGGSGDDIISAAGGKDQIVGGAGADFISDFGDESVVYGGEGDDFISAEHAFHFRIGTSGLIPHDESAVWRDIESFFGWTRTQDLIVRKDGQLGVEAVSNLIDAFDYSGASHIQGWSYRFHRVDGHTYELSYFSDSEPDGISPGPSYFNFEQQIDANFDIGVSLYGEDGNDSVSGGEGSDFLDGGNGNDLIAGGKGNDVLVGGLGNDVLGGGQGSDVLDGGGGADVLYGEAGSDILDGGDGNDVLWGDYQGDSETNGGLDILRGGAGSDHLMGQGGDDQLYGGADGDTVFGGQGDDRLYGDSGDDELQGGDGNDRLDGGDGDDVLFGEAGEDDLAGGMGDDTLYAGDGDDHLTGGAGVDRLAGGTGDDVLEGGDGDDTLDGEAGNDTIIGGAGNDTIDADDGDDRVDAGRGNDGIYGGLGRDVIDGGEGNDTANGGDGNDVLYGGAGDDSLGGDAGNDELSGGEGNDNLQGHAGNDVLNGGAGDDVIVGGTGNDDLSGGAGTNFYYFGRGFGVDVVRQAAGATDRVFFQDGIASNELAFTRDGDDLWVQVIGQADRLSLNGFFSAEKQATIYTADGYVYSRSDFEQGVMLGLPASGGSNDDTMTGTNQDDRLYGFDGNDILEGGEGNDFLDGGAGNDTLRDGLGSDVMQGGVGNDVIRFSADGSIGRADVATGGSGDDTYYVPLNSGFDRIKGLGDVGSGIDRIVLTDITSSMVSNYVISGDDLHLMVGNAWNNDIQNALILEGFLKNGAAAHVIEFSDGTTMTVADFVQRGWTGTSADDTYVGGFYPDNIDGGAGNDTLSGGPGGDQIQGGDGNDVIHGNEGNDVLYDGKGGDVVHGDEGNDQIHVTAWDGNDQFLGGVGDDTYYYLSQLSTPSVPGASSGEVEELAGEGNDTVYTNYYHFSLTDTSIENLTVEAVNYWYTSATNKPVHRQLIGNSLDNTIRIGSNFNSGYSYNLLDGGAGNDTLIGSAGSDTYVVDSKGDVIVESGAYASIDTVRASISYSLADVTGVENIEVTSNDTTATGDSGKNQLDGSMAAGANTLIGGDGDDTYIIDDMDTVVETATGGHDKIVIKKISSNTNTFYVPVGTNVEVFQLDEGLSRRVTLQGDAANNLLVGNATANTLRGGAGDDEIRAGGDTYGGIDFLYGDDGDDLLIAGSGYNELAGGAGNDRLQLYSGTDRVSYNKGDGIDTVYVSDLFYTGGIDTLSFGSSISSEDVVWTREGNDLVITFKNVASDSIKIQAYWKEVGGVDALSGVIDQFAFYNETGYRTGLTVEALRNRAPVTNSWSLRAAAPAGQSFTYILPAGAFSDEDVTSLAYSTTSLPSWLSFDPETRTFRGTPPAGAPEGHITVTATDAYGASARLTLTVSVVNVVQGTSGNDTLTGTSAADMLVGGAGDDIYTVNHFGDVIIEEAGEGSDLINASISYDLPENVEKLTLTGSAENAYGNGLDNTLTGNGDANYLVGGAGNDTLLGNNGSDELDGGLGNDTLDGGGGDDYMYGGDGDDTYVVGSSGDEVREEEHEGVDTVRSSLTYTLGSEIENLVLTGSSGLSGNGNELDNVLTGNSGANTLRGYAGNDYLDGGSGNDTMIGGSGDDVYVVGATGDKVTESANEGVDSVLSAVTYTLSANLENLTLTGKSAINGTGNASANLLIGNSGNNALSGLAGDDTLEGKQGGDTLTGAAGNDTYLMARTYGVDTVVDNDTTSGNVDTARFLTGVTFDQLWFRRPSGGNDLEVSIIGTSDKLTIKNWYSGAQHQIEEFYVDDGGMVLRSSDVQALVTAMSGMTMPSQGQTTLTSSQRSALDPTFTSTWQSQQQRRSGSLRAMSLPPSAMGVDGVRMDVLPSMGAWQKHRVLGNEIAVARLQKRYSHGGAGLPRQHSRDLNHLISAMAGFRTHESDVSVFPIHERYQHPQLVASLV</sequence>
<keyword evidence="6" id="KW-0106">Calcium</keyword>
<dbReference type="OrthoDB" id="1676884at2"/>
<feature type="region of interest" description="Disordered" evidence="9">
    <location>
        <begin position="1948"/>
        <end position="1996"/>
    </location>
</feature>
<dbReference type="RefSeq" id="WP_129470363.1">
    <property type="nucleotide sequence ID" value="NZ_SAWZ01000002.1"/>
</dbReference>
<evidence type="ECO:0000256" key="7">
    <source>
        <dbReference type="ARBA" id="ARBA00023026"/>
    </source>
</evidence>
<proteinExistence type="predicted"/>
<evidence type="ECO:0000313" key="11">
    <source>
        <dbReference type="EMBL" id="RXR07552.1"/>
    </source>
</evidence>
<dbReference type="InterPro" id="IPR003995">
    <property type="entry name" value="RTX_toxin_determinant-A"/>
</dbReference>
<accession>A0A4Q1JZM7</accession>
<keyword evidence="12" id="KW-1185">Reference proteome</keyword>
<dbReference type="PANTHER" id="PTHR38340">
    <property type="entry name" value="S-LAYER PROTEIN"/>
    <property type="match status" value="1"/>
</dbReference>